<dbReference type="Proteomes" id="UP001497497">
    <property type="component" value="Unassembled WGS sequence"/>
</dbReference>
<keyword evidence="3" id="KW-0808">Transferase</keyword>
<accession>A0AAV2HHN6</accession>
<evidence type="ECO:0000256" key="4">
    <source>
        <dbReference type="ARBA" id="ARBA00022741"/>
    </source>
</evidence>
<keyword evidence="7" id="KW-0829">Tyrosine-protein kinase</keyword>
<dbReference type="InterPro" id="IPR000719">
    <property type="entry name" value="Prot_kinase_dom"/>
</dbReference>
<dbReference type="GO" id="GO:0004713">
    <property type="term" value="F:protein tyrosine kinase activity"/>
    <property type="evidence" value="ECO:0007669"/>
    <property type="project" value="UniProtKB-KW"/>
</dbReference>
<keyword evidence="2" id="KW-0597">Phosphoprotein</keyword>
<feature type="compositionally biased region" description="Basic and acidic residues" evidence="13">
    <location>
        <begin position="32"/>
        <end position="44"/>
    </location>
</feature>
<dbReference type="EMBL" id="CAXITT010000146">
    <property type="protein sequence ID" value="CAL1533566.1"/>
    <property type="molecule type" value="Genomic_DNA"/>
</dbReference>
<keyword evidence="4" id="KW-0547">Nucleotide-binding</keyword>
<keyword evidence="5" id="KW-0418">Kinase</keyword>
<evidence type="ECO:0000256" key="6">
    <source>
        <dbReference type="ARBA" id="ARBA00022840"/>
    </source>
</evidence>
<dbReference type="GO" id="GO:0004708">
    <property type="term" value="F:MAP kinase kinase activity"/>
    <property type="evidence" value="ECO:0007669"/>
    <property type="project" value="UniProtKB-EC"/>
</dbReference>
<comment type="caution">
    <text evidence="15">The sequence shown here is derived from an EMBL/GenBank/DDBJ whole genome shotgun (WGS) entry which is preliminary data.</text>
</comment>
<dbReference type="CDD" id="cd06618">
    <property type="entry name" value="PKc_MKK7"/>
    <property type="match status" value="1"/>
</dbReference>
<dbReference type="Pfam" id="PF00069">
    <property type="entry name" value="Pkinase"/>
    <property type="match status" value="1"/>
</dbReference>
<evidence type="ECO:0000313" key="15">
    <source>
        <dbReference type="EMBL" id="CAL1533566.1"/>
    </source>
</evidence>
<dbReference type="FunFam" id="1.10.510.10:FF:000432">
    <property type="entry name" value="mitogen-activated protein kinase kinase 3"/>
    <property type="match status" value="1"/>
</dbReference>
<dbReference type="Gene3D" id="3.30.200.20">
    <property type="entry name" value="Phosphorylase Kinase, domain 1"/>
    <property type="match status" value="1"/>
</dbReference>
<dbReference type="InterPro" id="IPR011009">
    <property type="entry name" value="Kinase-like_dom_sf"/>
</dbReference>
<feature type="domain" description="Protein kinase" evidence="14">
    <location>
        <begin position="133"/>
        <end position="393"/>
    </location>
</feature>
<evidence type="ECO:0000313" key="16">
    <source>
        <dbReference type="Proteomes" id="UP001497497"/>
    </source>
</evidence>
<evidence type="ECO:0000256" key="13">
    <source>
        <dbReference type="SAM" id="MobiDB-lite"/>
    </source>
</evidence>
<evidence type="ECO:0000256" key="3">
    <source>
        <dbReference type="ARBA" id="ARBA00022679"/>
    </source>
</evidence>
<protein>
    <recommendedName>
        <fullName evidence="9">mitogen-activated protein kinase kinase</fullName>
        <ecNumber evidence="9">2.7.12.2</ecNumber>
    </recommendedName>
</protein>
<organism evidence="15 16">
    <name type="scientific">Lymnaea stagnalis</name>
    <name type="common">Great pond snail</name>
    <name type="synonym">Helix stagnalis</name>
    <dbReference type="NCBI Taxonomy" id="6523"/>
    <lineage>
        <taxon>Eukaryota</taxon>
        <taxon>Metazoa</taxon>
        <taxon>Spiralia</taxon>
        <taxon>Lophotrochozoa</taxon>
        <taxon>Mollusca</taxon>
        <taxon>Gastropoda</taxon>
        <taxon>Heterobranchia</taxon>
        <taxon>Euthyneura</taxon>
        <taxon>Panpulmonata</taxon>
        <taxon>Hygrophila</taxon>
        <taxon>Lymnaeoidea</taxon>
        <taxon>Lymnaeidae</taxon>
        <taxon>Lymnaea</taxon>
    </lineage>
</organism>
<gene>
    <name evidence="15" type="ORF">GSLYS_00007526001</name>
</gene>
<dbReference type="GO" id="GO:0004674">
    <property type="term" value="F:protein serine/threonine kinase activity"/>
    <property type="evidence" value="ECO:0007669"/>
    <property type="project" value="UniProtKB-KW"/>
</dbReference>
<dbReference type="FunFam" id="3.30.200.20:FF:000040">
    <property type="entry name" value="Dual specificity mitogen-activated protein kinase kinase"/>
    <property type="match status" value="1"/>
</dbReference>
<keyword evidence="16" id="KW-1185">Reference proteome</keyword>
<reference evidence="15 16" key="1">
    <citation type="submission" date="2024-04" db="EMBL/GenBank/DDBJ databases">
        <authorList>
            <consortium name="Genoscope - CEA"/>
            <person name="William W."/>
        </authorList>
    </citation>
    <scope>NUCLEOTIDE SEQUENCE [LARGE SCALE GENOMIC DNA]</scope>
</reference>
<feature type="region of interest" description="Disordered" evidence="13">
    <location>
        <begin position="32"/>
        <end position="96"/>
    </location>
</feature>
<evidence type="ECO:0000256" key="12">
    <source>
        <dbReference type="ARBA" id="ARBA00051693"/>
    </source>
</evidence>
<dbReference type="PROSITE" id="PS50011">
    <property type="entry name" value="PROTEIN_KINASE_DOM"/>
    <property type="match status" value="1"/>
</dbReference>
<evidence type="ECO:0000256" key="11">
    <source>
        <dbReference type="ARBA" id="ARBA00049299"/>
    </source>
</evidence>
<dbReference type="Gene3D" id="1.10.510.10">
    <property type="entry name" value="Transferase(Phosphotransferase) domain 1"/>
    <property type="match status" value="1"/>
</dbReference>
<comment type="catalytic activity">
    <reaction evidence="10">
        <text>L-seryl-[protein] + ATP = O-phospho-L-seryl-[protein] + ADP + H(+)</text>
        <dbReference type="Rhea" id="RHEA:17989"/>
        <dbReference type="Rhea" id="RHEA-COMP:9863"/>
        <dbReference type="Rhea" id="RHEA-COMP:11604"/>
        <dbReference type="ChEBI" id="CHEBI:15378"/>
        <dbReference type="ChEBI" id="CHEBI:29999"/>
        <dbReference type="ChEBI" id="CHEBI:30616"/>
        <dbReference type="ChEBI" id="CHEBI:83421"/>
        <dbReference type="ChEBI" id="CHEBI:456216"/>
        <dbReference type="EC" id="2.7.12.2"/>
    </reaction>
</comment>
<evidence type="ECO:0000256" key="2">
    <source>
        <dbReference type="ARBA" id="ARBA00022553"/>
    </source>
</evidence>
<evidence type="ECO:0000256" key="1">
    <source>
        <dbReference type="ARBA" id="ARBA00022527"/>
    </source>
</evidence>
<name>A0AAV2HHN6_LYMST</name>
<dbReference type="SUPFAM" id="SSF56112">
    <property type="entry name" value="Protein kinase-like (PK-like)"/>
    <property type="match status" value="1"/>
</dbReference>
<dbReference type="GO" id="GO:0006950">
    <property type="term" value="P:response to stress"/>
    <property type="evidence" value="ECO:0007669"/>
    <property type="project" value="UniProtKB-ARBA"/>
</dbReference>
<comment type="catalytic activity">
    <reaction evidence="12">
        <text>L-tyrosyl-[protein] + ATP = O-phospho-L-tyrosyl-[protein] + ADP + H(+)</text>
        <dbReference type="Rhea" id="RHEA:10596"/>
        <dbReference type="Rhea" id="RHEA-COMP:10136"/>
        <dbReference type="Rhea" id="RHEA-COMP:20101"/>
        <dbReference type="ChEBI" id="CHEBI:15378"/>
        <dbReference type="ChEBI" id="CHEBI:30616"/>
        <dbReference type="ChEBI" id="CHEBI:46858"/>
        <dbReference type="ChEBI" id="CHEBI:61978"/>
        <dbReference type="ChEBI" id="CHEBI:456216"/>
        <dbReference type="EC" id="2.7.12.2"/>
    </reaction>
</comment>
<dbReference type="AlphaFoldDB" id="A0AAV2HHN6"/>
<keyword evidence="1" id="KW-0723">Serine/threonine-protein kinase</keyword>
<evidence type="ECO:0000256" key="10">
    <source>
        <dbReference type="ARBA" id="ARBA00049014"/>
    </source>
</evidence>
<evidence type="ECO:0000256" key="8">
    <source>
        <dbReference type="ARBA" id="ARBA00038035"/>
    </source>
</evidence>
<comment type="catalytic activity">
    <reaction evidence="11">
        <text>L-threonyl-[protein] + ATP = O-phospho-L-threonyl-[protein] + ADP + H(+)</text>
        <dbReference type="Rhea" id="RHEA:46608"/>
        <dbReference type="Rhea" id="RHEA-COMP:11060"/>
        <dbReference type="Rhea" id="RHEA-COMP:11605"/>
        <dbReference type="ChEBI" id="CHEBI:15378"/>
        <dbReference type="ChEBI" id="CHEBI:30013"/>
        <dbReference type="ChEBI" id="CHEBI:30616"/>
        <dbReference type="ChEBI" id="CHEBI:61977"/>
        <dbReference type="ChEBI" id="CHEBI:456216"/>
        <dbReference type="EC" id="2.7.12.2"/>
    </reaction>
</comment>
<dbReference type="EC" id="2.7.12.2" evidence="9"/>
<comment type="similarity">
    <text evidence="8">Belongs to the protein kinase superfamily. STE Ser/Thr protein kinase family. MAP kinase kinase subfamily.</text>
</comment>
<dbReference type="PANTHER" id="PTHR47238:SF2">
    <property type="entry name" value="DUAL SPECIFICITY MITOGEN-ACTIVATED PROTEIN KINASE KINASE HEMIPTEROUS"/>
    <property type="match status" value="1"/>
</dbReference>
<evidence type="ECO:0000256" key="5">
    <source>
        <dbReference type="ARBA" id="ARBA00022777"/>
    </source>
</evidence>
<sequence length="420" mass="47715">MSCDISRFKMSSTSSQFFLNKVDELQKRLMAENRSLDADKKNRNQDSSPRRPRMLGTGMPLTGSFPAQNPSRSSSEGRRRPNMSGMQLDCGARSPLRGVHDSAEIDQKIEEIMKQSGILTFGERRILSTVEDLQPEGELGHGTCGQVTRMRHKPTDNFMAVKQMRRSGNKEENKRIIMDLDVVIKSHDCPFIVQCVGTFITKSEVWICMELMYTCLDKLLKRTRQPVPEKILGKITVATVKALHYLKETHGVIHRGKYVKPSNILLDQKGNVKLCDFGISGRLVDSKAKTRSAGCAAYMAPERIEPPDPTRPDYDIRADVWSLGISMVELATGEFPYKNCKTDFEVLTKVLQEDPPQLGIEFSMDLRSFVKDCLTKDCKKRPKYRKLLEHPLIKRSEAEHVDIEAWVADMSQLMEMNRPS</sequence>
<evidence type="ECO:0000259" key="14">
    <source>
        <dbReference type="PROSITE" id="PS50011"/>
    </source>
</evidence>
<dbReference type="InterPro" id="IPR052468">
    <property type="entry name" value="Dual_spec_MAPK_kinase"/>
</dbReference>
<dbReference type="PANTHER" id="PTHR47238">
    <property type="entry name" value="MITOGEN-ACTIVATED PROTEIN KINASE KINASE 5"/>
    <property type="match status" value="1"/>
</dbReference>
<proteinExistence type="inferred from homology"/>
<evidence type="ECO:0000256" key="7">
    <source>
        <dbReference type="ARBA" id="ARBA00023137"/>
    </source>
</evidence>
<evidence type="ECO:0000256" key="9">
    <source>
        <dbReference type="ARBA" id="ARBA00038999"/>
    </source>
</evidence>
<keyword evidence="6" id="KW-0067">ATP-binding</keyword>
<dbReference type="GO" id="GO:0005524">
    <property type="term" value="F:ATP binding"/>
    <property type="evidence" value="ECO:0007669"/>
    <property type="project" value="UniProtKB-KW"/>
</dbReference>